<evidence type="ECO:0000256" key="2">
    <source>
        <dbReference type="ARBA" id="ARBA00022840"/>
    </source>
</evidence>
<keyword evidence="3" id="KW-0173">Coenzyme A biosynthesis</keyword>
<accession>A0A8J1XSG5</accession>
<protein>
    <submittedName>
        <fullName evidence="4">Uncharacterized protein</fullName>
    </submittedName>
</protein>
<dbReference type="SUPFAM" id="SSF53067">
    <property type="entry name" value="Actin-like ATPase domain"/>
    <property type="match status" value="2"/>
</dbReference>
<organism evidence="4 5">
    <name type="scientific">Owenia fusiformis</name>
    <name type="common">Polychaete worm</name>
    <dbReference type="NCBI Taxonomy" id="6347"/>
    <lineage>
        <taxon>Eukaryota</taxon>
        <taxon>Metazoa</taxon>
        <taxon>Spiralia</taxon>
        <taxon>Lophotrochozoa</taxon>
        <taxon>Annelida</taxon>
        <taxon>Polychaeta</taxon>
        <taxon>Sedentaria</taxon>
        <taxon>Canalipalpata</taxon>
        <taxon>Sabellida</taxon>
        <taxon>Oweniida</taxon>
        <taxon>Oweniidae</taxon>
        <taxon>Owenia</taxon>
    </lineage>
</organism>
<keyword evidence="2" id="KW-0067">ATP-binding</keyword>
<dbReference type="Proteomes" id="UP000749559">
    <property type="component" value="Unassembled WGS sequence"/>
</dbReference>
<dbReference type="EMBL" id="CAIIXF020000003">
    <property type="protein sequence ID" value="CAH1779408.1"/>
    <property type="molecule type" value="Genomic_DNA"/>
</dbReference>
<evidence type="ECO:0000313" key="5">
    <source>
        <dbReference type="Proteomes" id="UP000749559"/>
    </source>
</evidence>
<dbReference type="OrthoDB" id="6287391at2759"/>
<evidence type="ECO:0000256" key="1">
    <source>
        <dbReference type="ARBA" id="ARBA00022741"/>
    </source>
</evidence>
<keyword evidence="1" id="KW-0547">Nucleotide-binding</keyword>
<keyword evidence="5" id="KW-1185">Reference proteome</keyword>
<dbReference type="Gene3D" id="3.30.420.510">
    <property type="match status" value="1"/>
</dbReference>
<dbReference type="GO" id="GO:0005524">
    <property type="term" value="F:ATP binding"/>
    <property type="evidence" value="ECO:0007669"/>
    <property type="project" value="UniProtKB-KW"/>
</dbReference>
<evidence type="ECO:0000256" key="3">
    <source>
        <dbReference type="ARBA" id="ARBA00022993"/>
    </source>
</evidence>
<gene>
    <name evidence="4" type="ORF">OFUS_LOCUS6219</name>
</gene>
<dbReference type="InterPro" id="IPR004567">
    <property type="entry name" value="Type_II_PanK"/>
</dbReference>
<dbReference type="InterPro" id="IPR043129">
    <property type="entry name" value="ATPase_NBD"/>
</dbReference>
<dbReference type="GO" id="GO:0005634">
    <property type="term" value="C:nucleus"/>
    <property type="evidence" value="ECO:0007669"/>
    <property type="project" value="TreeGrafter"/>
</dbReference>
<dbReference type="GO" id="GO:0005829">
    <property type="term" value="C:cytosol"/>
    <property type="evidence" value="ECO:0007669"/>
    <property type="project" value="TreeGrafter"/>
</dbReference>
<dbReference type="Pfam" id="PF03630">
    <property type="entry name" value="Fumble"/>
    <property type="match status" value="1"/>
</dbReference>
<sequence length="419" mass="45817">MASAMGESAYTPTLTETIKVPSKVLRKSSGISCDIGGSLAKFVYFSKEDQATGDDGKTTLNLVSFPRDRIDDGLSYINKCFTSRVTMGDWRDEKITTTGIGAYQYKKKLSEALKVETDKMDNLMESNCFMKTLQLLGRTVPRAELVNDVDEEAQEQIKKLVGLMFKMMEDLKASGQLKEGMESPLDEQLVSETQKGIVASADDLAIHYPCAVCVIGSGAAVLKLEEDGTYSMLEMSNLAGKTFLGLGALLTGAKTFEELISLAENGSSENVDTMSSDLRSEDTNNDAYSALTHSMDVLLYSFGKSTNKDLGDFKKEDIARCLLANMCQILTQTAQSGAAVNGLKHIYFCGSFIGHELVRREMSKAISNRAMSNPQVYLKLNYGFVKYGGYLGAIGALLFAQEEKYSKIQKTVDQSNKAS</sequence>
<evidence type="ECO:0000313" key="4">
    <source>
        <dbReference type="EMBL" id="CAH1779408.1"/>
    </source>
</evidence>
<name>A0A8J1XSG5_OWEFU</name>
<dbReference type="Gene3D" id="3.30.420.40">
    <property type="match status" value="1"/>
</dbReference>
<dbReference type="PANTHER" id="PTHR12280">
    <property type="entry name" value="PANTOTHENATE KINASE"/>
    <property type="match status" value="1"/>
</dbReference>
<proteinExistence type="predicted"/>
<dbReference type="GO" id="GO:0015937">
    <property type="term" value="P:coenzyme A biosynthetic process"/>
    <property type="evidence" value="ECO:0007669"/>
    <property type="project" value="UniProtKB-KW"/>
</dbReference>
<dbReference type="AlphaFoldDB" id="A0A8J1XSG5"/>
<reference evidence="4" key="1">
    <citation type="submission" date="2022-03" db="EMBL/GenBank/DDBJ databases">
        <authorList>
            <person name="Martin C."/>
        </authorList>
    </citation>
    <scope>NUCLEOTIDE SEQUENCE</scope>
</reference>
<dbReference type="GO" id="GO:0004594">
    <property type="term" value="F:pantothenate kinase activity"/>
    <property type="evidence" value="ECO:0007669"/>
    <property type="project" value="TreeGrafter"/>
</dbReference>
<dbReference type="PANTHER" id="PTHR12280:SF20">
    <property type="entry name" value="4'-PHOSPHOPANTETHEINE PHOSPHATASE"/>
    <property type="match status" value="1"/>
</dbReference>
<comment type="caution">
    <text evidence="4">The sequence shown here is derived from an EMBL/GenBank/DDBJ whole genome shotgun (WGS) entry which is preliminary data.</text>
</comment>